<evidence type="ECO:0000259" key="3">
    <source>
        <dbReference type="Pfam" id="PF14267"/>
    </source>
</evidence>
<reference evidence="5" key="1">
    <citation type="journal article" date="2019" name="Int. J. Syst. Evol. Microbiol.">
        <title>Lactobacillus salitolerans sp. nov., a novel lactic acid bacterium isolated from spent mushroom substrates.</title>
        <authorList>
            <person name="Tohno M."/>
            <person name="Tanizawa Y."/>
            <person name="Kojima Y."/>
            <person name="Sakamoto M."/>
            <person name="Nakamura Y."/>
            <person name="Ohkuma M."/>
            <person name="Kobayashi H."/>
        </authorList>
    </citation>
    <scope>NUCLEOTIDE SEQUENCE [LARGE SCALE GENOMIC DNA]</scope>
    <source>
        <strain evidence="5">YK43</strain>
    </source>
</reference>
<feature type="domain" description="DUF4357" evidence="3">
    <location>
        <begin position="618"/>
        <end position="669"/>
    </location>
</feature>
<comment type="caution">
    <text evidence="4">The sequence shown here is derived from an EMBL/GenBank/DDBJ whole genome shotgun (WGS) entry which is preliminary data.</text>
</comment>
<evidence type="ECO:0000259" key="2">
    <source>
        <dbReference type="Pfam" id="PF07510"/>
    </source>
</evidence>
<protein>
    <recommendedName>
        <fullName evidence="6">DUF4357 domain-containing protein</fullName>
    </recommendedName>
</protein>
<dbReference type="InterPro" id="IPR011089">
    <property type="entry name" value="GmrSD_C"/>
</dbReference>
<evidence type="ECO:0008006" key="6">
    <source>
        <dbReference type="Google" id="ProtNLM"/>
    </source>
</evidence>
<feature type="domain" description="GmrSD restriction endonucleases C-terminal" evidence="2">
    <location>
        <begin position="421"/>
        <end position="551"/>
    </location>
</feature>
<name>A0A401IR80_9LACO</name>
<dbReference type="OrthoDB" id="9798761at2"/>
<dbReference type="Pfam" id="PF03235">
    <property type="entry name" value="GmrSD_N"/>
    <property type="match status" value="1"/>
</dbReference>
<accession>A0A401IR80</accession>
<evidence type="ECO:0000313" key="5">
    <source>
        <dbReference type="Proteomes" id="UP000286848"/>
    </source>
</evidence>
<dbReference type="RefSeq" id="WP_124975106.1">
    <property type="nucleotide sequence ID" value="NZ_BFFP01000005.1"/>
</dbReference>
<dbReference type="PANTHER" id="PTHR35149">
    <property type="entry name" value="SLL5132 PROTEIN"/>
    <property type="match status" value="1"/>
</dbReference>
<dbReference type="AlphaFoldDB" id="A0A401IR80"/>
<evidence type="ECO:0000313" key="4">
    <source>
        <dbReference type="EMBL" id="GBG94049.1"/>
    </source>
</evidence>
<dbReference type="InterPro" id="IPR004919">
    <property type="entry name" value="GmrSD_N"/>
</dbReference>
<proteinExistence type="predicted"/>
<dbReference type="Pfam" id="PF14267">
    <property type="entry name" value="DUF4357"/>
    <property type="match status" value="1"/>
</dbReference>
<dbReference type="EMBL" id="BFFP01000005">
    <property type="protein sequence ID" value="GBG94049.1"/>
    <property type="molecule type" value="Genomic_DNA"/>
</dbReference>
<sequence>MEANPKKLLDEFIPEAMGKQFVIPVYQRKYTWTVKKQLVQFISDLVELINDQNLDKQHFLGTIVYLEKIIDYKTERLIVDGQQRLVTMFLIAHAMKAIADTEFKKYEIESTYLFNKAESPESRYYQRLFPAVADGNDYRAISQGKFEEVKQNKSNIVKNFVYLTNELKKLVDEYSFERVLFGLKRFSIVYIKLDDRDDAQQIFESINSTGERLTASDLIRNFVMMNKSNKEQTRIYDNYWRKLEGIFDNSKSMEDFFRSYLAAIDGKYSEKSYLYQAFKNYWAKEMKVSPENNILEKLVRYATYYQHLYFEKPVGQYAMILDDFQQMGGTILSPIVMEFSEWFKEEHKISEKQFYNTLKILNTYQIRRTFNGDEVGKVSKAFPTYLKPIKKYAETYGYQYFEDILKFCLITRNQSRNMALPTDKSLRANMEIQNAYAMRQTRWLLAKIENHENYAPVDLNSLSIEHIMPQTINDYWKKKAGVDGEDYTDLVNTLGNLTLVSKVDNSKAGNKNFQTKKKIFEDTLHIQMNKDLYRMEEWNNKTISERGNRMVSDLIEMYPYLYSEGDYEQEKDHKVYLDINGVKAEGSLSKNETLTIFAGSQINPKASEVSSDKLDNLRKKLIDDGIIADSGSGMYFVHDYVPSSVSNGAELVLGGSRNGWQCWKDSAGMLINDSLRNKSLNQKGNED</sequence>
<keyword evidence="5" id="KW-1185">Reference proteome</keyword>
<organism evidence="4 5">
    <name type="scientific">Ligilactobacillus salitolerans</name>
    <dbReference type="NCBI Taxonomy" id="1808352"/>
    <lineage>
        <taxon>Bacteria</taxon>
        <taxon>Bacillati</taxon>
        <taxon>Bacillota</taxon>
        <taxon>Bacilli</taxon>
        <taxon>Lactobacillales</taxon>
        <taxon>Lactobacillaceae</taxon>
        <taxon>Ligilactobacillus</taxon>
    </lineage>
</organism>
<dbReference type="PANTHER" id="PTHR35149:SF2">
    <property type="entry name" value="DUF262 DOMAIN-CONTAINING PROTEIN"/>
    <property type="match status" value="1"/>
</dbReference>
<dbReference type="Proteomes" id="UP000286848">
    <property type="component" value="Unassembled WGS sequence"/>
</dbReference>
<feature type="domain" description="GmrSD restriction endonucleases N-terminal" evidence="1">
    <location>
        <begin position="19"/>
        <end position="223"/>
    </location>
</feature>
<evidence type="ECO:0000259" key="1">
    <source>
        <dbReference type="Pfam" id="PF03235"/>
    </source>
</evidence>
<dbReference type="InterPro" id="IPR025579">
    <property type="entry name" value="DUF4357"/>
</dbReference>
<gene>
    <name evidence="4" type="ORF">LFYK43_05080</name>
</gene>
<dbReference type="Pfam" id="PF07510">
    <property type="entry name" value="GmrSD_C"/>
    <property type="match status" value="1"/>
</dbReference>